<protein>
    <submittedName>
        <fullName evidence="1">Heterocycloanthracin/sonorensin family bacteriocin</fullName>
    </submittedName>
</protein>
<proteinExistence type="predicted"/>
<evidence type="ECO:0000313" key="1">
    <source>
        <dbReference type="EMBL" id="WVX79522.1"/>
    </source>
</evidence>
<reference evidence="1 2" key="1">
    <citation type="submission" date="2023-10" db="EMBL/GenBank/DDBJ databases">
        <title>Niallia locisalis sp.nov. isolated from a salt pond sample.</title>
        <authorList>
            <person name="Li X.-J."/>
            <person name="Dong L."/>
        </authorList>
    </citation>
    <scope>NUCLEOTIDE SEQUENCE [LARGE SCALE GENOMIC DNA]</scope>
    <source>
        <strain evidence="1 2">DSM 29761</strain>
    </source>
</reference>
<accession>A0ABZ2CBX5</accession>
<dbReference type="RefSeq" id="WP_338448456.1">
    <property type="nucleotide sequence ID" value="NZ_CP137640.1"/>
</dbReference>
<gene>
    <name evidence="1" type="ORF">R4Z09_19795</name>
</gene>
<sequence length="88" mass="9490">MQNFQDELHDLGMDDFQVGKLIHLASKGSGGSGGSENDIHIHIDIDIDIGGKQCVSRCPSSCYTCFRCGGQPPESPEPTQPLVKDESD</sequence>
<keyword evidence="2" id="KW-1185">Reference proteome</keyword>
<organism evidence="1 2">
    <name type="scientific">Niallia oryzisoli</name>
    <dbReference type="NCBI Taxonomy" id="1737571"/>
    <lineage>
        <taxon>Bacteria</taxon>
        <taxon>Bacillati</taxon>
        <taxon>Bacillota</taxon>
        <taxon>Bacilli</taxon>
        <taxon>Bacillales</taxon>
        <taxon>Bacillaceae</taxon>
        <taxon>Niallia</taxon>
    </lineage>
</organism>
<dbReference type="EMBL" id="CP137640">
    <property type="protein sequence ID" value="WVX79522.1"/>
    <property type="molecule type" value="Genomic_DNA"/>
</dbReference>
<dbReference type="Proteomes" id="UP001357223">
    <property type="component" value="Chromosome"/>
</dbReference>
<evidence type="ECO:0000313" key="2">
    <source>
        <dbReference type="Proteomes" id="UP001357223"/>
    </source>
</evidence>
<name>A0ABZ2CBX5_9BACI</name>